<dbReference type="OrthoDB" id="1921868at2759"/>
<sequence>MRVIGTKLLSAWRKPLVASRWGPYSVSQLCSEDVISLGKLNVLDCSKDLVDLGRLKTVDFIADDKADLPLNCLQSSNIFLKPQVVLYDGVCHLCNAGVNWVIKADKGKRGNFHRPLRLHLEWPSTCLFLTLYSVPYWNEIIAKYRQKKEF</sequence>
<dbReference type="AlphaFoldDB" id="A0A9D4Z7X6"/>
<reference evidence="1" key="1">
    <citation type="submission" date="2021-01" db="EMBL/GenBank/DDBJ databases">
        <title>Adiantum capillus-veneris genome.</title>
        <authorList>
            <person name="Fang Y."/>
            <person name="Liao Q."/>
        </authorList>
    </citation>
    <scope>NUCLEOTIDE SEQUENCE</scope>
    <source>
        <strain evidence="1">H3</strain>
        <tissue evidence="1">Leaf</tissue>
    </source>
</reference>
<evidence type="ECO:0000313" key="2">
    <source>
        <dbReference type="Proteomes" id="UP000886520"/>
    </source>
</evidence>
<dbReference type="PANTHER" id="PTHR33639:SF1">
    <property type="entry name" value="T23E23.25"/>
    <property type="match status" value="1"/>
</dbReference>
<protein>
    <submittedName>
        <fullName evidence="1">Uncharacterized protein</fullName>
    </submittedName>
</protein>
<dbReference type="Proteomes" id="UP000886520">
    <property type="component" value="Chromosome 19"/>
</dbReference>
<dbReference type="EMBL" id="JABFUD020000019">
    <property type="protein sequence ID" value="KAI5064869.1"/>
    <property type="molecule type" value="Genomic_DNA"/>
</dbReference>
<name>A0A9D4Z7X6_ADICA</name>
<dbReference type="InterPro" id="IPR052927">
    <property type="entry name" value="DCC_oxidoreductase"/>
</dbReference>
<comment type="caution">
    <text evidence="1">The sequence shown here is derived from an EMBL/GenBank/DDBJ whole genome shotgun (WGS) entry which is preliminary data.</text>
</comment>
<keyword evidence="2" id="KW-1185">Reference proteome</keyword>
<accession>A0A9D4Z7X6</accession>
<proteinExistence type="predicted"/>
<gene>
    <name evidence="1" type="ORF">GOP47_0019564</name>
</gene>
<dbReference type="PANTHER" id="PTHR33639">
    <property type="entry name" value="THIOL-DISULFIDE OXIDOREDUCTASE DCC"/>
    <property type="match status" value="1"/>
</dbReference>
<organism evidence="1 2">
    <name type="scientific">Adiantum capillus-veneris</name>
    <name type="common">Maidenhair fern</name>
    <dbReference type="NCBI Taxonomy" id="13818"/>
    <lineage>
        <taxon>Eukaryota</taxon>
        <taxon>Viridiplantae</taxon>
        <taxon>Streptophyta</taxon>
        <taxon>Embryophyta</taxon>
        <taxon>Tracheophyta</taxon>
        <taxon>Polypodiopsida</taxon>
        <taxon>Polypodiidae</taxon>
        <taxon>Polypodiales</taxon>
        <taxon>Pteridineae</taxon>
        <taxon>Pteridaceae</taxon>
        <taxon>Vittarioideae</taxon>
        <taxon>Adiantum</taxon>
    </lineage>
</organism>
<evidence type="ECO:0000313" key="1">
    <source>
        <dbReference type="EMBL" id="KAI5064869.1"/>
    </source>
</evidence>